<evidence type="ECO:0000313" key="2">
    <source>
        <dbReference type="Proteomes" id="UP000789570"/>
    </source>
</evidence>
<keyword evidence="2" id="KW-1185">Reference proteome</keyword>
<protein>
    <submittedName>
        <fullName evidence="1">7788_t:CDS:1</fullName>
    </submittedName>
</protein>
<proteinExistence type="predicted"/>
<dbReference type="Proteomes" id="UP000789570">
    <property type="component" value="Unassembled WGS sequence"/>
</dbReference>
<reference evidence="1" key="1">
    <citation type="submission" date="2021-06" db="EMBL/GenBank/DDBJ databases">
        <authorList>
            <person name="Kallberg Y."/>
            <person name="Tangrot J."/>
            <person name="Rosling A."/>
        </authorList>
    </citation>
    <scope>NUCLEOTIDE SEQUENCE</scope>
    <source>
        <strain evidence="1">UK204</strain>
    </source>
</reference>
<comment type="caution">
    <text evidence="1">The sequence shown here is derived from an EMBL/GenBank/DDBJ whole genome shotgun (WGS) entry which is preliminary data.</text>
</comment>
<dbReference type="AlphaFoldDB" id="A0A9N9BX64"/>
<evidence type="ECO:0000313" key="1">
    <source>
        <dbReference type="EMBL" id="CAG8582910.1"/>
    </source>
</evidence>
<dbReference type="EMBL" id="CAJVPQ010002087">
    <property type="protein sequence ID" value="CAG8582910.1"/>
    <property type="molecule type" value="Genomic_DNA"/>
</dbReference>
<gene>
    <name evidence="1" type="ORF">FCALED_LOCUS7692</name>
</gene>
<sequence>DNNEGGNEGGDDNDDDLLNFDDSIFGFESNVIINFRLISNIAIDK</sequence>
<accession>A0A9N9BX64</accession>
<organism evidence="1 2">
    <name type="scientific">Funneliformis caledonium</name>
    <dbReference type="NCBI Taxonomy" id="1117310"/>
    <lineage>
        <taxon>Eukaryota</taxon>
        <taxon>Fungi</taxon>
        <taxon>Fungi incertae sedis</taxon>
        <taxon>Mucoromycota</taxon>
        <taxon>Glomeromycotina</taxon>
        <taxon>Glomeromycetes</taxon>
        <taxon>Glomerales</taxon>
        <taxon>Glomeraceae</taxon>
        <taxon>Funneliformis</taxon>
    </lineage>
</organism>
<feature type="non-terminal residue" evidence="1">
    <location>
        <position position="1"/>
    </location>
</feature>
<name>A0A9N9BX64_9GLOM</name>